<proteinExistence type="predicted"/>
<organism evidence="1 2">
    <name type="scientific">Methylobacterium aquaticum</name>
    <dbReference type="NCBI Taxonomy" id="270351"/>
    <lineage>
        <taxon>Bacteria</taxon>
        <taxon>Pseudomonadati</taxon>
        <taxon>Pseudomonadota</taxon>
        <taxon>Alphaproteobacteria</taxon>
        <taxon>Hyphomicrobiales</taxon>
        <taxon>Methylobacteriaceae</taxon>
        <taxon>Methylobacterium</taxon>
    </lineage>
</organism>
<dbReference type="AlphaFoldDB" id="A0A0C6FGN5"/>
<accession>A0A0C6FGN5</accession>
<reference evidence="1 2" key="1">
    <citation type="journal article" date="2015" name="Genome Announc.">
        <title>Complete Genome Sequence of Methylobacterium aquaticum Strain 22A, Isolated from Racomitrium japonicum Moss.</title>
        <authorList>
            <person name="Tani A."/>
            <person name="Ogura Y."/>
            <person name="Hayashi T."/>
            <person name="Kimbara K."/>
        </authorList>
    </citation>
    <scope>NUCLEOTIDE SEQUENCE [LARGE SCALE GENOMIC DNA]</scope>
    <source>
        <strain evidence="1 2">MA-22A</strain>
    </source>
</reference>
<dbReference type="KEGG" id="maqu:Maq22A_c15175"/>
<name>A0A0C6FGN5_9HYPH</name>
<dbReference type="EMBL" id="AP014704">
    <property type="protein sequence ID" value="BAQ46197.1"/>
    <property type="molecule type" value="Genomic_DNA"/>
</dbReference>
<evidence type="ECO:0000313" key="2">
    <source>
        <dbReference type="Proteomes" id="UP000061432"/>
    </source>
</evidence>
<sequence>MRRLVSPLRRSNGLVEYSSAQWAAGEAHAGQDVGHSRVHQNDPPGNLGPTLIGLRLGILVRECDLQRGQVADLIVISADNVYEVTGALRKYAVQGLSSPIKAQKRQVKIRFWVFFFSKNSFTLNIKK</sequence>
<dbReference type="Proteomes" id="UP000061432">
    <property type="component" value="Chromosome"/>
</dbReference>
<protein>
    <submittedName>
        <fullName evidence="1">Uncharacterized protein</fullName>
    </submittedName>
</protein>
<evidence type="ECO:0000313" key="1">
    <source>
        <dbReference type="EMBL" id="BAQ46197.1"/>
    </source>
</evidence>
<gene>
    <name evidence="1" type="ORF">Maq22A_c15175</name>
</gene>
<reference evidence="2" key="2">
    <citation type="submission" date="2015-01" db="EMBL/GenBank/DDBJ databases">
        <title>Complete genome sequence of Methylobacterium aquaticum strain 22A.</title>
        <authorList>
            <person name="Tani A."/>
            <person name="Ogura Y."/>
            <person name="Hayashi T."/>
        </authorList>
    </citation>
    <scope>NUCLEOTIDE SEQUENCE [LARGE SCALE GENOMIC DNA]</scope>
    <source>
        <strain evidence="2">MA-22A</strain>
    </source>
</reference>